<evidence type="ECO:0000256" key="5">
    <source>
        <dbReference type="ARBA" id="ARBA00023002"/>
    </source>
</evidence>
<dbReference type="NCBIfam" id="NF003975">
    <property type="entry name" value="PRK05467.1-4"/>
    <property type="match status" value="1"/>
</dbReference>
<protein>
    <submittedName>
        <fullName evidence="9">Fe2+-dependent dioxygenase</fullName>
    </submittedName>
</protein>
<organism evidence="9 10">
    <name type="scientific">Pelistega suis</name>
    <dbReference type="NCBI Taxonomy" id="1631957"/>
    <lineage>
        <taxon>Bacteria</taxon>
        <taxon>Pseudomonadati</taxon>
        <taxon>Pseudomonadota</taxon>
        <taxon>Betaproteobacteria</taxon>
        <taxon>Burkholderiales</taxon>
        <taxon>Alcaligenaceae</taxon>
        <taxon>Pelistega</taxon>
    </lineage>
</organism>
<accession>A0A849P4Z9</accession>
<dbReference type="GO" id="GO:0016706">
    <property type="term" value="F:2-oxoglutarate-dependent dioxygenase activity"/>
    <property type="evidence" value="ECO:0007669"/>
    <property type="project" value="UniProtKB-UniRule"/>
</dbReference>
<dbReference type="Gene3D" id="2.60.120.620">
    <property type="entry name" value="q2cbj1_9rhob like domain"/>
    <property type="match status" value="1"/>
</dbReference>
<keyword evidence="5 7" id="KW-0560">Oxidoreductase</keyword>
<dbReference type="PANTHER" id="PTHR41536">
    <property type="entry name" value="PKHD-TYPE HYDROXYLASE YBIX"/>
    <property type="match status" value="1"/>
</dbReference>
<dbReference type="GO" id="GO:0006879">
    <property type="term" value="P:intracellular iron ion homeostasis"/>
    <property type="evidence" value="ECO:0007669"/>
    <property type="project" value="TreeGrafter"/>
</dbReference>
<sequence>MLLDIPNILTPDEAKHLREKLLTANWVDGRATAGSQSRHVKHNQQLDERDPFAFQLGQEIIQKLTQNPTFMSAALPNRFYPPLFNQYTGGGEYGMHIDGSILFNLHNKERVRTDVSGTLFLTDPDSYEGGELVIEDTYGQRSIKLPAGHLVLYPSTSLHKVNPVTKGARISCFFWLQSLVREDSQRAILYELDQSIQALTEVTPGHPRLVSLAGVYHNLLRRWSDT</sequence>
<comment type="caution">
    <text evidence="9">The sequence shown here is derived from an EMBL/GenBank/DDBJ whole genome shotgun (WGS) entry which is preliminary data.</text>
</comment>
<keyword evidence="2 7" id="KW-0479">Metal-binding</keyword>
<feature type="binding site" evidence="7">
    <location>
        <position position="169"/>
    </location>
    <ligand>
        <name>2-oxoglutarate</name>
        <dbReference type="ChEBI" id="CHEBI:16810"/>
    </ligand>
</feature>
<feature type="binding site" evidence="7">
    <location>
        <position position="159"/>
    </location>
    <ligand>
        <name>Fe cation</name>
        <dbReference type="ChEBI" id="CHEBI:24875"/>
    </ligand>
</feature>
<evidence type="ECO:0000256" key="2">
    <source>
        <dbReference type="ARBA" id="ARBA00022723"/>
    </source>
</evidence>
<dbReference type="InterPro" id="IPR041097">
    <property type="entry name" value="PKHD_C"/>
</dbReference>
<dbReference type="InterPro" id="IPR023550">
    <property type="entry name" value="PKHD_hydroxylase"/>
</dbReference>
<feature type="binding site" evidence="7">
    <location>
        <position position="96"/>
    </location>
    <ligand>
        <name>Fe cation</name>
        <dbReference type="ChEBI" id="CHEBI:24875"/>
    </ligand>
</feature>
<comment type="cofactor">
    <cofactor evidence="1 7">
        <name>L-ascorbate</name>
        <dbReference type="ChEBI" id="CHEBI:38290"/>
    </cofactor>
</comment>
<keyword evidence="6 7" id="KW-0408">Iron</keyword>
<feature type="binding site" evidence="7">
    <location>
        <position position="98"/>
    </location>
    <ligand>
        <name>Fe cation</name>
        <dbReference type="ChEBI" id="CHEBI:24875"/>
    </ligand>
</feature>
<comment type="cofactor">
    <cofactor evidence="7">
        <name>Fe(2+)</name>
        <dbReference type="ChEBI" id="CHEBI:29033"/>
    </cofactor>
    <text evidence="7">Binds 1 Fe(2+) ion per subunit.</text>
</comment>
<evidence type="ECO:0000313" key="9">
    <source>
        <dbReference type="EMBL" id="NOL52166.1"/>
    </source>
</evidence>
<dbReference type="RefSeq" id="WP_171680862.1">
    <property type="nucleotide sequence ID" value="NZ_JABGBN010000007.1"/>
</dbReference>
<dbReference type="GO" id="GO:0005506">
    <property type="term" value="F:iron ion binding"/>
    <property type="evidence" value="ECO:0007669"/>
    <property type="project" value="UniProtKB-UniRule"/>
</dbReference>
<dbReference type="Gene3D" id="4.10.860.20">
    <property type="entry name" value="Rabenosyn, Rab binding domain"/>
    <property type="match status" value="1"/>
</dbReference>
<name>A0A849P4Z9_9BURK</name>
<evidence type="ECO:0000256" key="1">
    <source>
        <dbReference type="ARBA" id="ARBA00001961"/>
    </source>
</evidence>
<evidence type="ECO:0000256" key="6">
    <source>
        <dbReference type="ARBA" id="ARBA00023004"/>
    </source>
</evidence>
<dbReference type="SMART" id="SM00702">
    <property type="entry name" value="P4Hc"/>
    <property type="match status" value="1"/>
</dbReference>
<dbReference type="InterPro" id="IPR006620">
    <property type="entry name" value="Pro_4_hyd_alph"/>
</dbReference>
<evidence type="ECO:0000256" key="7">
    <source>
        <dbReference type="HAMAP-Rule" id="MF_00657"/>
    </source>
</evidence>
<keyword evidence="3 7" id="KW-0847">Vitamin C</keyword>
<keyword evidence="10" id="KW-1185">Reference proteome</keyword>
<proteinExistence type="inferred from homology"/>
<dbReference type="InterPro" id="IPR044862">
    <property type="entry name" value="Pro_4_hyd_alph_FE2OG_OXY"/>
</dbReference>
<dbReference type="NCBIfam" id="NF003974">
    <property type="entry name" value="PRK05467.1-3"/>
    <property type="match status" value="1"/>
</dbReference>
<evidence type="ECO:0000313" key="10">
    <source>
        <dbReference type="Proteomes" id="UP000537862"/>
    </source>
</evidence>
<gene>
    <name evidence="9" type="ORF">HKX39_08330</name>
</gene>
<dbReference type="Proteomes" id="UP000537862">
    <property type="component" value="Unassembled WGS sequence"/>
</dbReference>
<dbReference type="EMBL" id="JABGBN010000007">
    <property type="protein sequence ID" value="NOL52166.1"/>
    <property type="molecule type" value="Genomic_DNA"/>
</dbReference>
<keyword evidence="4 7" id="KW-0223">Dioxygenase</keyword>
<evidence type="ECO:0000259" key="8">
    <source>
        <dbReference type="PROSITE" id="PS51471"/>
    </source>
</evidence>
<dbReference type="GO" id="GO:0031418">
    <property type="term" value="F:L-ascorbic acid binding"/>
    <property type="evidence" value="ECO:0007669"/>
    <property type="project" value="UniProtKB-KW"/>
</dbReference>
<feature type="domain" description="Fe2OG dioxygenase" evidence="8">
    <location>
        <begin position="78"/>
        <end position="178"/>
    </location>
</feature>
<dbReference type="AlphaFoldDB" id="A0A849P4Z9"/>
<reference evidence="9 10" key="1">
    <citation type="submission" date="2020-05" db="EMBL/GenBank/DDBJ databases">
        <authorList>
            <person name="Niu N."/>
        </authorList>
    </citation>
    <scope>NUCLEOTIDE SEQUENCE [LARGE SCALE GENOMIC DNA]</scope>
    <source>
        <strain evidence="9 10">3340-03</strain>
    </source>
</reference>
<dbReference type="Pfam" id="PF18331">
    <property type="entry name" value="PKHD_C"/>
    <property type="match status" value="1"/>
</dbReference>
<dbReference type="Pfam" id="PF13640">
    <property type="entry name" value="2OG-FeII_Oxy_3"/>
    <property type="match status" value="1"/>
</dbReference>
<dbReference type="InterPro" id="IPR005123">
    <property type="entry name" value="Oxoglu/Fe-dep_dioxygenase_dom"/>
</dbReference>
<dbReference type="PANTHER" id="PTHR41536:SF1">
    <property type="entry name" value="PKHD-TYPE HYDROXYLASE YBIX"/>
    <property type="match status" value="1"/>
</dbReference>
<dbReference type="SUPFAM" id="SSF51197">
    <property type="entry name" value="Clavaminate synthase-like"/>
    <property type="match status" value="1"/>
</dbReference>
<dbReference type="GO" id="GO:0006974">
    <property type="term" value="P:DNA damage response"/>
    <property type="evidence" value="ECO:0007669"/>
    <property type="project" value="TreeGrafter"/>
</dbReference>
<evidence type="ECO:0000256" key="3">
    <source>
        <dbReference type="ARBA" id="ARBA00022896"/>
    </source>
</evidence>
<dbReference type="PROSITE" id="PS51471">
    <property type="entry name" value="FE2OG_OXY"/>
    <property type="match status" value="1"/>
</dbReference>
<evidence type="ECO:0000256" key="4">
    <source>
        <dbReference type="ARBA" id="ARBA00022964"/>
    </source>
</evidence>
<dbReference type="HAMAP" id="MF_00657">
    <property type="entry name" value="Hydroxyl_YbiX"/>
    <property type="match status" value="1"/>
</dbReference>